<feature type="domain" description="Protein kinase" evidence="8">
    <location>
        <begin position="1122"/>
        <end position="1371"/>
    </location>
</feature>
<keyword evidence="5" id="KW-0808">Transferase</keyword>
<evidence type="ECO:0000256" key="7">
    <source>
        <dbReference type="SAM" id="Coils"/>
    </source>
</evidence>
<dbReference type="GO" id="GO:0061630">
    <property type="term" value="F:ubiquitin protein ligase activity"/>
    <property type="evidence" value="ECO:0007669"/>
    <property type="project" value="UniProtKB-EC"/>
</dbReference>
<evidence type="ECO:0000256" key="1">
    <source>
        <dbReference type="ARBA" id="ARBA00000900"/>
    </source>
</evidence>
<dbReference type="SUPFAM" id="SSF56112">
    <property type="entry name" value="Protein kinase-like (PK-like)"/>
    <property type="match status" value="3"/>
</dbReference>
<dbReference type="InterPro" id="IPR008271">
    <property type="entry name" value="Ser/Thr_kinase_AS"/>
</dbReference>
<proteinExistence type="predicted"/>
<dbReference type="Proteomes" id="UP000197138">
    <property type="component" value="Unassembled WGS sequence"/>
</dbReference>
<dbReference type="InterPro" id="IPR003613">
    <property type="entry name" value="Ubox_domain"/>
</dbReference>
<evidence type="ECO:0000259" key="8">
    <source>
        <dbReference type="PROSITE" id="PS50011"/>
    </source>
</evidence>
<sequence>MESRDSSPPRLVNERVYVAVGSDVEESRLTLQWALKNFGGDFRIIHVRSPSPDTPRWRYPLTEDGDSCAMEDVLDEYIHICHQAEVSAEARWIEMSDIGKGIVELIEQHAVEKLVMGGAADEHYTEGMTGLKSSKAKFVDQHAHPSCNIWFICNGHRIYFREGDLSTIDMDITSSRQPARSGTVQSYPRSLVASAHSVSSSSEIEDDLCLIRYKRGEGSSHPSTSNPICSYEEDRQPALLLEGNGNGDLYEQLERAMMEVVNAKREAFEELLRRQKAEKNAIEASRRATVLEKLYCDELRQKKELQEALAKEKESFETFKNQQTEERSASSNCRTILEGQIATTNHMMQELQDKIASTEELLEVCKKEREELQVCLENALKVNEELLTSQHREAPTSHRQQGLMEFSFSEIQEATDNFDPSLKLEEGDYGSIYRGVLRHTPVTIKMLHPDSSQGPSRYHPEVEVVSKLRHPNLVALVGVCPDAWALIYEHLPNGSLEDRLHSENNSAPLSWQNRLRISTEICSALIFLHSCYPDRIVHGDLKPKNILLDANLVSKLKDLRIQDQNPSRTSSENVNNSSGEFSVESDVYSYGIILLQLLTGRSDPDLAAELHNALNEGNINDMLDQTAGDWPFLETTQLAHLALSCCEMDRDNRPDLKSEEIMEDPHVAADGFTYEESAISGWINASMESRDSSPPRLVNERVYVAVGSDVEESRLTLQWALENFGADFGIIHVRSPSPDTPRSSDLYGDAARYPLTEGGDICAMEDVLAEYIRICKHAAVTFLVLPQEKVSAEARWIEMSDIGKGIVELIEQHAVEKLVMGGAADEHYTEGMTGLKSSKAKFVDQHAHPSCNIWFICNGHRIYFREGDLSTIDMDITSSRQPARSGTVQSYPRSLVASAHSVSSSSEIEDDLCLIRYKRGEGSSHPSTSNPICSYEEDRQPALLLEGNGNGDLYEQLERAMMEVVNAKREAFEELLRRQKAEKNAIEASRRATVLEKLYCDELRQKKELQEALAKEKESFETFKNQQTEERSASSNCRTILEGQIATTNHMMQELQDKIASTEELLEVCKKEREELQVCLENALKVNEELLTSQHREAPTSHRQQGLMEFSFSEIQEATDNFDPSLKLEEGDYGSIYRGVLRHTPVTIKMLHPDSSQGPSRYHPEVEVVSKLRHPNLVALVGVCPDAWALIYEHLPNGSLEDRLHSENNSAPLSWQNRLRISTEICSALIFLHSCYPDRIVHGDLKPKNILLDANLVSKLKDLRIQDQNPSRTSSENVNNSSGEFSVESDVYSYGIILLQLLTGRSDPDLAAELHNALNEGNINDMLDQTAGDWPFLETTQLAHLALSCCEMDRDNRPDLKSEVSAEARWIEMSDIGKGIVELIEQHAVEKLVMGGAADEHYTEGMTGLKSSKAKYVDQHAHPSCNIWFICNGHRIYFREGDLSTIDMDSTSSRQPARSGTVQSYPRNLVASAHSVSSSSEIEDVLCLIPYKRGEGSSHPSTSNPTCSYEEDGQPALLLEGNGNDDLYEQLERAMMEAANAKREAFEELLRRQKAEKNAIEVSRRAKVLEKLYCDELRQRKELQEALAKEKESFETFKNQQTEERSASSNCRTILEGQIATTNHTTQELQDKIAFTEELLEVCKKEQEELQVCLENALKVNEELLTSQGGEASTSQRQQGLLEFSFSEIQEATNNFDPSSKLEEAEYGSIYRGVLRHTPVTIKMLHPDSYLGPSQYHPEVEVMSKLRHPNLVALIGVCPDAWALIYEHLPNGSLEDRLRSENNFAPLSWQNRLRISTEICSALIFLHSCNPDRIVHGDLKPKNILLDANLVSKLKDLRIQDQNPSRTSSENGNNSSGEFSVESDVYSLGIILLQLLTGRSAPDLAAELHDVLYALYDGNINDMLDETAGDWPFLETTQLARLALSCCEMDRNNQPDLIAEEIMEDPHVAADGFTYEASAIRGWLNGGHDTSPMTNLQLPNGRLIPNRTLRTAIQEWLQNHQ</sequence>
<organism evidence="10 11">
    <name type="scientific">Punica granatum</name>
    <name type="common">Pomegranate</name>
    <dbReference type="NCBI Taxonomy" id="22663"/>
    <lineage>
        <taxon>Eukaryota</taxon>
        <taxon>Viridiplantae</taxon>
        <taxon>Streptophyta</taxon>
        <taxon>Embryophyta</taxon>
        <taxon>Tracheophyta</taxon>
        <taxon>Spermatophyta</taxon>
        <taxon>Magnoliopsida</taxon>
        <taxon>eudicotyledons</taxon>
        <taxon>Gunneridae</taxon>
        <taxon>Pentapetalae</taxon>
        <taxon>rosids</taxon>
        <taxon>malvids</taxon>
        <taxon>Myrtales</taxon>
        <taxon>Lythraceae</taxon>
        <taxon>Punica</taxon>
    </lineage>
</organism>
<dbReference type="Gene3D" id="1.10.510.10">
    <property type="entry name" value="Transferase(Phosphotransferase) domain 1"/>
    <property type="match status" value="3"/>
</dbReference>
<feature type="coiled-coil region" evidence="7">
    <location>
        <begin position="1524"/>
        <end position="1600"/>
    </location>
</feature>
<evidence type="ECO:0000256" key="3">
    <source>
        <dbReference type="ARBA" id="ARBA00004906"/>
    </source>
</evidence>
<dbReference type="CDD" id="cd16655">
    <property type="entry name" value="RING-Ubox_WDSUB1-like"/>
    <property type="match status" value="1"/>
</dbReference>
<dbReference type="UniPathway" id="UPA00143"/>
<feature type="coiled-coil region" evidence="7">
    <location>
        <begin position="246"/>
        <end position="368"/>
    </location>
</feature>
<keyword evidence="6" id="KW-0833">Ubl conjugation pathway</keyword>
<dbReference type="SUPFAM" id="SSF57850">
    <property type="entry name" value="RING/U-box"/>
    <property type="match status" value="1"/>
</dbReference>
<dbReference type="CDD" id="cd01989">
    <property type="entry name" value="USP_STK_Ubox_N"/>
    <property type="match status" value="2"/>
</dbReference>
<feature type="domain" description="Protein kinase" evidence="8">
    <location>
        <begin position="418"/>
        <end position="667"/>
    </location>
</feature>
<dbReference type="GO" id="GO:0016567">
    <property type="term" value="P:protein ubiquitination"/>
    <property type="evidence" value="ECO:0007669"/>
    <property type="project" value="UniProtKB-UniPathway"/>
</dbReference>
<dbReference type="PROSITE" id="PS00108">
    <property type="entry name" value="PROTEIN_KINASE_ST"/>
    <property type="match status" value="3"/>
</dbReference>
<dbReference type="InterPro" id="IPR051348">
    <property type="entry name" value="U-box_ubiquitin_ligases"/>
</dbReference>
<dbReference type="PANTHER" id="PTHR45647:SF100">
    <property type="entry name" value="U-BOX DOMAIN-CONTAINING PROTEIN 33"/>
    <property type="match status" value="1"/>
</dbReference>
<dbReference type="Pfam" id="PF04564">
    <property type="entry name" value="U-box"/>
    <property type="match status" value="1"/>
</dbReference>
<evidence type="ECO:0000256" key="6">
    <source>
        <dbReference type="ARBA" id="ARBA00022786"/>
    </source>
</evidence>
<name>A0A218VUL9_PUNGR</name>
<dbReference type="Gene3D" id="3.40.50.620">
    <property type="entry name" value="HUPs"/>
    <property type="match status" value="1"/>
</dbReference>
<evidence type="ECO:0000259" key="9">
    <source>
        <dbReference type="PROSITE" id="PS51698"/>
    </source>
</evidence>
<dbReference type="PROSITE" id="PS51698">
    <property type="entry name" value="U_BOX"/>
    <property type="match status" value="1"/>
</dbReference>
<dbReference type="InterPro" id="IPR001245">
    <property type="entry name" value="Ser-Thr/Tyr_kinase_cat_dom"/>
</dbReference>
<evidence type="ECO:0000256" key="2">
    <source>
        <dbReference type="ARBA" id="ARBA00003861"/>
    </source>
</evidence>
<dbReference type="PANTHER" id="PTHR45647">
    <property type="entry name" value="OS02G0152300 PROTEIN"/>
    <property type="match status" value="1"/>
</dbReference>
<dbReference type="EMBL" id="MTKT01005815">
    <property type="protein sequence ID" value="OWM64247.1"/>
    <property type="molecule type" value="Genomic_DNA"/>
</dbReference>
<reference evidence="11" key="1">
    <citation type="journal article" date="2017" name="Plant J.">
        <title>The pomegranate (Punica granatum L.) genome and the genomics of punicalagin biosynthesis.</title>
        <authorList>
            <person name="Qin G."/>
            <person name="Xu C."/>
            <person name="Ming R."/>
            <person name="Tang H."/>
            <person name="Guyot R."/>
            <person name="Kramer E.M."/>
            <person name="Hu Y."/>
            <person name="Yi X."/>
            <person name="Qi Y."/>
            <person name="Xu X."/>
            <person name="Gao Z."/>
            <person name="Pan H."/>
            <person name="Jian J."/>
            <person name="Tian Y."/>
            <person name="Yue Z."/>
            <person name="Xu Y."/>
        </authorList>
    </citation>
    <scope>NUCLEOTIDE SEQUENCE [LARGE SCALE GENOMIC DNA]</scope>
    <source>
        <strain evidence="11">cv. Dabenzi</strain>
    </source>
</reference>
<evidence type="ECO:0000256" key="5">
    <source>
        <dbReference type="ARBA" id="ARBA00022679"/>
    </source>
</evidence>
<dbReference type="GO" id="GO:0005524">
    <property type="term" value="F:ATP binding"/>
    <property type="evidence" value="ECO:0007669"/>
    <property type="project" value="InterPro"/>
</dbReference>
<comment type="caution">
    <text evidence="10">The sequence shown here is derived from an EMBL/GenBank/DDBJ whole genome shotgun (WGS) entry which is preliminary data.</text>
</comment>
<dbReference type="Pfam" id="PF07714">
    <property type="entry name" value="PK_Tyr_Ser-Thr"/>
    <property type="match status" value="3"/>
</dbReference>
<comment type="function">
    <text evidence="2">Functions as an E3 ubiquitin ligase.</text>
</comment>
<comment type="catalytic activity">
    <reaction evidence="1">
        <text>S-ubiquitinyl-[E2 ubiquitin-conjugating enzyme]-L-cysteine + [acceptor protein]-L-lysine = [E2 ubiquitin-conjugating enzyme]-L-cysteine + N(6)-ubiquitinyl-[acceptor protein]-L-lysine.</text>
        <dbReference type="EC" id="2.3.2.27"/>
    </reaction>
</comment>
<dbReference type="SMART" id="SM00504">
    <property type="entry name" value="Ubox"/>
    <property type="match status" value="2"/>
</dbReference>
<gene>
    <name evidence="10" type="ORF">CDL15_Pgr018819</name>
</gene>
<dbReference type="Gene3D" id="3.30.40.10">
    <property type="entry name" value="Zinc/RING finger domain, C3HC4 (zinc finger)"/>
    <property type="match status" value="2"/>
</dbReference>
<evidence type="ECO:0000313" key="11">
    <source>
        <dbReference type="Proteomes" id="UP000197138"/>
    </source>
</evidence>
<protein>
    <recommendedName>
        <fullName evidence="4">RING-type E3 ubiquitin transferase</fullName>
        <ecNumber evidence="4">2.3.2.27</ecNumber>
    </recommendedName>
</protein>
<evidence type="ECO:0000256" key="4">
    <source>
        <dbReference type="ARBA" id="ARBA00012483"/>
    </source>
</evidence>
<accession>A0A218VUL9</accession>
<evidence type="ECO:0000313" key="10">
    <source>
        <dbReference type="EMBL" id="OWM64247.1"/>
    </source>
</evidence>
<keyword evidence="7" id="KW-0175">Coiled coil</keyword>
<dbReference type="InterPro" id="IPR011009">
    <property type="entry name" value="Kinase-like_dom_sf"/>
</dbReference>
<dbReference type="GO" id="GO:0004672">
    <property type="term" value="F:protein kinase activity"/>
    <property type="evidence" value="ECO:0007669"/>
    <property type="project" value="InterPro"/>
</dbReference>
<dbReference type="InterPro" id="IPR014729">
    <property type="entry name" value="Rossmann-like_a/b/a_fold"/>
</dbReference>
<dbReference type="InterPro" id="IPR013083">
    <property type="entry name" value="Znf_RING/FYVE/PHD"/>
</dbReference>
<feature type="coiled-coil region" evidence="7">
    <location>
        <begin position="950"/>
        <end position="1072"/>
    </location>
</feature>
<dbReference type="SMART" id="SM00220">
    <property type="entry name" value="S_TKc"/>
    <property type="match status" value="3"/>
</dbReference>
<comment type="pathway">
    <text evidence="3">Protein modification; protein ubiquitination.</text>
</comment>
<feature type="domain" description="Protein kinase" evidence="8">
    <location>
        <begin position="1696"/>
        <end position="1948"/>
    </location>
</feature>
<dbReference type="EC" id="2.3.2.27" evidence="4"/>
<dbReference type="PROSITE" id="PS50011">
    <property type="entry name" value="PROTEIN_KINASE_DOM"/>
    <property type="match status" value="3"/>
</dbReference>
<dbReference type="InterPro" id="IPR000719">
    <property type="entry name" value="Prot_kinase_dom"/>
</dbReference>
<dbReference type="Gene3D" id="3.30.200.20">
    <property type="entry name" value="Phosphorylase Kinase, domain 1"/>
    <property type="match status" value="3"/>
</dbReference>
<feature type="domain" description="U-box" evidence="9">
    <location>
        <begin position="1941"/>
        <end position="2001"/>
    </location>
</feature>